<comment type="caution">
    <text evidence="1">The sequence shown here is derived from an EMBL/GenBank/DDBJ whole genome shotgun (WGS) entry which is preliminary data.</text>
</comment>
<gene>
    <name evidence="1" type="ORF">ILYODFUR_033724</name>
</gene>
<keyword evidence="2" id="KW-1185">Reference proteome</keyword>
<reference evidence="1 2" key="1">
    <citation type="submission" date="2021-06" db="EMBL/GenBank/DDBJ databases">
        <authorList>
            <person name="Palmer J.M."/>
        </authorList>
    </citation>
    <scope>NUCLEOTIDE SEQUENCE [LARGE SCALE GENOMIC DNA]</scope>
    <source>
        <strain evidence="2">if_2019</strain>
        <tissue evidence="1">Muscle</tissue>
    </source>
</reference>
<evidence type="ECO:0000313" key="1">
    <source>
        <dbReference type="EMBL" id="MEQ2245988.1"/>
    </source>
</evidence>
<dbReference type="EMBL" id="JAHRIQ010075347">
    <property type="protein sequence ID" value="MEQ2245988.1"/>
    <property type="molecule type" value="Genomic_DNA"/>
</dbReference>
<organism evidence="1 2">
    <name type="scientific">Ilyodon furcidens</name>
    <name type="common">goldbreast splitfin</name>
    <dbReference type="NCBI Taxonomy" id="33524"/>
    <lineage>
        <taxon>Eukaryota</taxon>
        <taxon>Metazoa</taxon>
        <taxon>Chordata</taxon>
        <taxon>Craniata</taxon>
        <taxon>Vertebrata</taxon>
        <taxon>Euteleostomi</taxon>
        <taxon>Actinopterygii</taxon>
        <taxon>Neopterygii</taxon>
        <taxon>Teleostei</taxon>
        <taxon>Neoteleostei</taxon>
        <taxon>Acanthomorphata</taxon>
        <taxon>Ovalentaria</taxon>
        <taxon>Atherinomorphae</taxon>
        <taxon>Cyprinodontiformes</taxon>
        <taxon>Goodeidae</taxon>
        <taxon>Ilyodon</taxon>
    </lineage>
</organism>
<protein>
    <submittedName>
        <fullName evidence="1">Uncharacterized protein</fullName>
    </submittedName>
</protein>
<proteinExistence type="predicted"/>
<evidence type="ECO:0000313" key="2">
    <source>
        <dbReference type="Proteomes" id="UP001482620"/>
    </source>
</evidence>
<sequence length="139" mass="15510">MYDIDRRVSSAGHGTFNVKSVCSTDIKSSTAFIIIEVSPYETQVQGVQKLHPEVINHFGHGGSISPVSRPRSGNRSRKGEHLAFNILFNGLSLIRCQTFPNLFIAPPQPKMKLDQTIPLHPVVVLFLPMFQKVRCIGRL</sequence>
<name>A0ABV0UL82_9TELE</name>
<accession>A0ABV0UL82</accession>
<dbReference type="Proteomes" id="UP001482620">
    <property type="component" value="Unassembled WGS sequence"/>
</dbReference>